<comment type="caution">
    <text evidence="1">The sequence shown here is derived from an EMBL/GenBank/DDBJ whole genome shotgun (WGS) entry which is preliminary data.</text>
</comment>
<sequence>MGRRSRVWKRMGEGLKSSFRWYLMTCLGARSRRGHRICGSRRERRAYTLVLTGFLAIFMDPTDYSMGIDMAQDANKRITSGPTTRVQTKKKAENNQGAMTRCKMKYVK</sequence>
<evidence type="ECO:0000313" key="1">
    <source>
        <dbReference type="EMBL" id="KAI0494014.1"/>
    </source>
</evidence>
<dbReference type="AlphaFoldDB" id="A0A8T3ADA3"/>
<organism evidence="1 2">
    <name type="scientific">Dendrobium nobile</name>
    <name type="common">Orchid</name>
    <dbReference type="NCBI Taxonomy" id="94219"/>
    <lineage>
        <taxon>Eukaryota</taxon>
        <taxon>Viridiplantae</taxon>
        <taxon>Streptophyta</taxon>
        <taxon>Embryophyta</taxon>
        <taxon>Tracheophyta</taxon>
        <taxon>Spermatophyta</taxon>
        <taxon>Magnoliopsida</taxon>
        <taxon>Liliopsida</taxon>
        <taxon>Asparagales</taxon>
        <taxon>Orchidaceae</taxon>
        <taxon>Epidendroideae</taxon>
        <taxon>Malaxideae</taxon>
        <taxon>Dendrobiinae</taxon>
        <taxon>Dendrobium</taxon>
    </lineage>
</organism>
<proteinExistence type="predicted"/>
<dbReference type="Proteomes" id="UP000829196">
    <property type="component" value="Unassembled WGS sequence"/>
</dbReference>
<reference evidence="1" key="1">
    <citation type="journal article" date="2022" name="Front. Genet.">
        <title>Chromosome-Scale Assembly of the Dendrobium nobile Genome Provides Insights Into the Molecular Mechanism of the Biosynthesis of the Medicinal Active Ingredient of Dendrobium.</title>
        <authorList>
            <person name="Xu Q."/>
            <person name="Niu S.-C."/>
            <person name="Li K.-L."/>
            <person name="Zheng P.-J."/>
            <person name="Zhang X.-J."/>
            <person name="Jia Y."/>
            <person name="Liu Y."/>
            <person name="Niu Y.-X."/>
            <person name="Yu L.-H."/>
            <person name="Chen D.-F."/>
            <person name="Zhang G.-Q."/>
        </authorList>
    </citation>
    <scope>NUCLEOTIDE SEQUENCE</scope>
    <source>
        <tissue evidence="1">Leaf</tissue>
    </source>
</reference>
<evidence type="ECO:0000313" key="2">
    <source>
        <dbReference type="Proteomes" id="UP000829196"/>
    </source>
</evidence>
<accession>A0A8T3ADA3</accession>
<dbReference type="EMBL" id="JAGYWB010000017">
    <property type="protein sequence ID" value="KAI0494014.1"/>
    <property type="molecule type" value="Genomic_DNA"/>
</dbReference>
<keyword evidence="2" id="KW-1185">Reference proteome</keyword>
<protein>
    <submittedName>
        <fullName evidence="1">Uncharacterized protein</fullName>
    </submittedName>
</protein>
<gene>
    <name evidence="1" type="ORF">KFK09_024145</name>
</gene>
<name>A0A8T3ADA3_DENNO</name>